<evidence type="ECO:0000256" key="4">
    <source>
        <dbReference type="ARBA" id="ARBA00023002"/>
    </source>
</evidence>
<evidence type="ECO:0000313" key="10">
    <source>
        <dbReference type="EMBL" id="KAL3354840.1"/>
    </source>
</evidence>
<dbReference type="Proteomes" id="UP001627284">
    <property type="component" value="Unassembled WGS sequence"/>
</dbReference>
<evidence type="ECO:0000256" key="6">
    <source>
        <dbReference type="ARBA" id="ARBA00052964"/>
    </source>
</evidence>
<feature type="domain" description="ERV/ALR sulfhydryl oxidase" evidence="9">
    <location>
        <begin position="125"/>
        <end position="225"/>
    </location>
</feature>
<dbReference type="PANTHER" id="PTHR12645">
    <property type="entry name" value="ALR/ERV"/>
    <property type="match status" value="1"/>
</dbReference>
<comment type="function">
    <text evidence="7">FAD-dependent sulfhydryl oxidase that catalyzes disulfide bond formation. Oxidizes thioredoxin in vitro. Required for the import and folding of small cysteine-containing proteins in the mitochondrial intermembrane space, and can act independently of the oxidoreductase MIA40. Can oxidize the cytochrome c oxidase assembly protein COX19, a typical substrate of MIA40.</text>
</comment>
<protein>
    <recommendedName>
        <fullName evidence="8">Sulfhydryl oxidase</fullName>
        <ecNumber evidence="8">1.8.3.2</ecNumber>
    </recommendedName>
</protein>
<dbReference type="SUPFAM" id="SSF69000">
    <property type="entry name" value="FAD-dependent thiol oxidase"/>
    <property type="match status" value="1"/>
</dbReference>
<dbReference type="PANTHER" id="PTHR12645:SF0">
    <property type="entry name" value="FAD-LINKED SULFHYDRYL OXIDASE ALR"/>
    <property type="match status" value="1"/>
</dbReference>
<proteinExistence type="predicted"/>
<dbReference type="AlphaFoldDB" id="A0ABD2TFS7"/>
<keyword evidence="11" id="KW-1185">Reference proteome</keyword>
<evidence type="ECO:0000256" key="8">
    <source>
        <dbReference type="RuleBase" id="RU371123"/>
    </source>
</evidence>
<keyword evidence="4 8" id="KW-0560">Oxidoreductase</keyword>
<evidence type="ECO:0000313" key="11">
    <source>
        <dbReference type="Proteomes" id="UP001627284"/>
    </source>
</evidence>
<dbReference type="EMBL" id="JBJKTR010000011">
    <property type="protein sequence ID" value="KAL3354840.1"/>
    <property type="molecule type" value="Genomic_DNA"/>
</dbReference>
<evidence type="ECO:0000259" key="9">
    <source>
        <dbReference type="PROSITE" id="PS51324"/>
    </source>
</evidence>
<evidence type="ECO:0000256" key="1">
    <source>
        <dbReference type="ARBA" id="ARBA00001974"/>
    </source>
</evidence>
<dbReference type="PROSITE" id="PS51324">
    <property type="entry name" value="ERV_ALR"/>
    <property type="match status" value="1"/>
</dbReference>
<gene>
    <name evidence="10" type="ORF">AABB24_019099</name>
</gene>
<dbReference type="InterPro" id="IPR036774">
    <property type="entry name" value="ERV/ALR_sulphydryl_oxid_sf"/>
</dbReference>
<keyword evidence="5" id="KW-1015">Disulfide bond</keyword>
<dbReference type="EC" id="1.8.3.2" evidence="8"/>
<evidence type="ECO:0000256" key="5">
    <source>
        <dbReference type="ARBA" id="ARBA00023157"/>
    </source>
</evidence>
<comment type="caution">
    <text evidence="10">The sequence shown here is derived from an EMBL/GenBank/DDBJ whole genome shotgun (WGS) entry which is preliminary data.</text>
</comment>
<evidence type="ECO:0000256" key="7">
    <source>
        <dbReference type="ARBA" id="ARBA00054445"/>
    </source>
</evidence>
<accession>A0ABD2TFS7</accession>
<keyword evidence="2 8" id="KW-0285">Flavoprotein</keyword>
<name>A0ABD2TFS7_9SOLN</name>
<evidence type="ECO:0000256" key="3">
    <source>
        <dbReference type="ARBA" id="ARBA00022827"/>
    </source>
</evidence>
<dbReference type="Gene3D" id="1.20.120.310">
    <property type="entry name" value="ERV/ALR sulfhydryl oxidase domain"/>
    <property type="match status" value="1"/>
</dbReference>
<reference evidence="10 11" key="1">
    <citation type="submission" date="2024-05" db="EMBL/GenBank/DDBJ databases">
        <title>De novo assembly of an allotetraploid wild potato.</title>
        <authorList>
            <person name="Hosaka A.J."/>
        </authorList>
    </citation>
    <scope>NUCLEOTIDE SEQUENCE [LARGE SCALE GENOMIC DNA]</scope>
    <source>
        <tissue evidence="10">Young leaves</tissue>
    </source>
</reference>
<keyword evidence="3 8" id="KW-0274">FAD</keyword>
<dbReference type="InterPro" id="IPR017905">
    <property type="entry name" value="ERV/ALR_sulphydryl_oxidase"/>
</dbReference>
<dbReference type="FunFam" id="1.20.120.310:FF:000002">
    <property type="entry name" value="Sulfhydryl oxidase"/>
    <property type="match status" value="1"/>
</dbReference>
<evidence type="ECO:0000256" key="2">
    <source>
        <dbReference type="ARBA" id="ARBA00022630"/>
    </source>
</evidence>
<dbReference type="GO" id="GO:0005737">
    <property type="term" value="C:cytoplasm"/>
    <property type="evidence" value="ECO:0007669"/>
    <property type="project" value="UniProtKB-ARBA"/>
</dbReference>
<organism evidence="10 11">
    <name type="scientific">Solanum stoloniferum</name>
    <dbReference type="NCBI Taxonomy" id="62892"/>
    <lineage>
        <taxon>Eukaryota</taxon>
        <taxon>Viridiplantae</taxon>
        <taxon>Streptophyta</taxon>
        <taxon>Embryophyta</taxon>
        <taxon>Tracheophyta</taxon>
        <taxon>Spermatophyta</taxon>
        <taxon>Magnoliopsida</taxon>
        <taxon>eudicotyledons</taxon>
        <taxon>Gunneridae</taxon>
        <taxon>Pentapetalae</taxon>
        <taxon>asterids</taxon>
        <taxon>lamiids</taxon>
        <taxon>Solanales</taxon>
        <taxon>Solanaceae</taxon>
        <taxon>Solanoideae</taxon>
        <taxon>Solaneae</taxon>
        <taxon>Solanum</taxon>
    </lineage>
</organism>
<dbReference type="InterPro" id="IPR039799">
    <property type="entry name" value="ALR/ERV"/>
</dbReference>
<dbReference type="Pfam" id="PF04777">
    <property type="entry name" value="Evr1_Alr"/>
    <property type="match status" value="1"/>
</dbReference>
<comment type="cofactor">
    <cofactor evidence="1 8">
        <name>FAD</name>
        <dbReference type="ChEBI" id="CHEBI:57692"/>
    </cofactor>
</comment>
<feature type="non-terminal residue" evidence="10">
    <location>
        <position position="1"/>
    </location>
</feature>
<comment type="catalytic activity">
    <reaction evidence="6">
        <text>2 R'C(R)SH + O2 = R'C(R)S-S(R)CR' + H2O2</text>
        <dbReference type="Rhea" id="RHEA:17357"/>
        <dbReference type="ChEBI" id="CHEBI:15379"/>
        <dbReference type="ChEBI" id="CHEBI:16240"/>
        <dbReference type="ChEBI" id="CHEBI:16520"/>
        <dbReference type="ChEBI" id="CHEBI:17412"/>
        <dbReference type="EC" id="1.8.3.2"/>
    </reaction>
    <physiologicalReaction direction="left-to-right" evidence="6">
        <dbReference type="Rhea" id="RHEA:17358"/>
    </physiologicalReaction>
</comment>
<dbReference type="GO" id="GO:0016972">
    <property type="term" value="F:thiol oxidase activity"/>
    <property type="evidence" value="ECO:0007669"/>
    <property type="project" value="UniProtKB-EC"/>
</dbReference>
<sequence length="245" mass="28295">RKSKYFDNSCFWFIFTNSRKNWIKQKKNRGETLVEKTLSFLLKNSSMSENPLQLLFKTYEKVSNSIQTQLAQFIGVTPKVHSSHNNNDDHHSFSLLSSSSSSKNQLASTMLLQHSESPKKEKSSSPVTKEELGRATWTFLHTLGAQYPDKPTRQQRKDVKELMAILSRMYPCNECADHFKEVLRANPVQAGSQAEFSQWLCHVHNVVNRSLSKPKFPCDRVDARWGKLDCEQRACDLQGTDKFWF</sequence>